<organism evidence="2 3">
    <name type="scientific">Pleuronectes platessa</name>
    <name type="common">European plaice</name>
    <dbReference type="NCBI Taxonomy" id="8262"/>
    <lineage>
        <taxon>Eukaryota</taxon>
        <taxon>Metazoa</taxon>
        <taxon>Chordata</taxon>
        <taxon>Craniata</taxon>
        <taxon>Vertebrata</taxon>
        <taxon>Euteleostomi</taxon>
        <taxon>Actinopterygii</taxon>
        <taxon>Neopterygii</taxon>
        <taxon>Teleostei</taxon>
        <taxon>Neoteleostei</taxon>
        <taxon>Acanthomorphata</taxon>
        <taxon>Carangaria</taxon>
        <taxon>Pleuronectiformes</taxon>
        <taxon>Pleuronectoidei</taxon>
        <taxon>Pleuronectidae</taxon>
        <taxon>Pleuronectes</taxon>
    </lineage>
</organism>
<sequence>MSEKESVERRADKTEEAREAGERERMLRRTGTDSVDVEKCKAWLHWRTEERVELGTTRVQLTELGISDCGLYLPVIVHCRHQDPPSAATSIVVHHHYQMTTRYRIRQYYHDQPA</sequence>
<evidence type="ECO:0000313" key="2">
    <source>
        <dbReference type="EMBL" id="CAB1444130.1"/>
    </source>
</evidence>
<comment type="caution">
    <text evidence="2">The sequence shown here is derived from an EMBL/GenBank/DDBJ whole genome shotgun (WGS) entry which is preliminary data.</text>
</comment>
<reference evidence="2" key="1">
    <citation type="submission" date="2020-03" db="EMBL/GenBank/DDBJ databases">
        <authorList>
            <person name="Weist P."/>
        </authorList>
    </citation>
    <scope>NUCLEOTIDE SEQUENCE</scope>
</reference>
<name>A0A9N7V7D0_PLEPL</name>
<evidence type="ECO:0000313" key="3">
    <source>
        <dbReference type="Proteomes" id="UP001153269"/>
    </source>
</evidence>
<gene>
    <name evidence="2" type="ORF">PLEPLA_LOCUS31846</name>
</gene>
<dbReference type="AlphaFoldDB" id="A0A9N7V7D0"/>
<proteinExistence type="predicted"/>
<dbReference type="Proteomes" id="UP001153269">
    <property type="component" value="Unassembled WGS sequence"/>
</dbReference>
<dbReference type="EMBL" id="CADEAL010003301">
    <property type="protein sequence ID" value="CAB1444130.1"/>
    <property type="molecule type" value="Genomic_DNA"/>
</dbReference>
<keyword evidence="3" id="KW-1185">Reference proteome</keyword>
<accession>A0A9N7V7D0</accession>
<protein>
    <submittedName>
        <fullName evidence="2">Uncharacterized protein</fullName>
    </submittedName>
</protein>
<evidence type="ECO:0000256" key="1">
    <source>
        <dbReference type="SAM" id="MobiDB-lite"/>
    </source>
</evidence>
<feature type="region of interest" description="Disordered" evidence="1">
    <location>
        <begin position="1"/>
        <end position="31"/>
    </location>
</feature>